<evidence type="ECO:0000313" key="3">
    <source>
        <dbReference type="EMBL" id="CAG9183688.1"/>
    </source>
</evidence>
<feature type="compositionally biased region" description="Low complexity" evidence="1">
    <location>
        <begin position="99"/>
        <end position="115"/>
    </location>
</feature>
<dbReference type="EMBL" id="CAJZAF010000035">
    <property type="protein sequence ID" value="CAG9183688.1"/>
    <property type="molecule type" value="Genomic_DNA"/>
</dbReference>
<dbReference type="Proteomes" id="UP000701702">
    <property type="component" value="Unassembled WGS sequence"/>
</dbReference>
<feature type="region of interest" description="Disordered" evidence="1">
    <location>
        <begin position="82"/>
        <end position="204"/>
    </location>
</feature>
<reference evidence="3 4" key="1">
    <citation type="submission" date="2021-08" db="EMBL/GenBank/DDBJ databases">
        <authorList>
            <person name="Peeters C."/>
        </authorList>
    </citation>
    <scope>NUCLEOTIDE SEQUENCE [LARGE SCALE GENOMIC DNA]</scope>
    <source>
        <strain evidence="3 4">LMG 23994</strain>
    </source>
</reference>
<keyword evidence="2" id="KW-0812">Transmembrane</keyword>
<gene>
    <name evidence="3" type="ORF">LMG23994_05221</name>
</gene>
<accession>A0ABM8XTJ6</accession>
<feature type="compositionally biased region" description="Low complexity" evidence="1">
    <location>
        <begin position="160"/>
        <end position="175"/>
    </location>
</feature>
<name>A0ABM8XTJ6_9BURK</name>
<evidence type="ECO:0008006" key="5">
    <source>
        <dbReference type="Google" id="ProtNLM"/>
    </source>
</evidence>
<organism evidence="3 4">
    <name type="scientific">Cupriavidus pinatubonensis</name>
    <dbReference type="NCBI Taxonomy" id="248026"/>
    <lineage>
        <taxon>Bacteria</taxon>
        <taxon>Pseudomonadati</taxon>
        <taxon>Pseudomonadota</taxon>
        <taxon>Betaproteobacteria</taxon>
        <taxon>Burkholderiales</taxon>
        <taxon>Burkholderiaceae</taxon>
        <taxon>Cupriavidus</taxon>
    </lineage>
</organism>
<feature type="compositionally biased region" description="Polar residues" evidence="1">
    <location>
        <begin position="116"/>
        <end position="126"/>
    </location>
</feature>
<protein>
    <recommendedName>
        <fullName evidence="5">Transmembrane protein</fullName>
    </recommendedName>
</protein>
<sequence>MDLLEIQQLHAQYIRQPLTIDMPASAGLGIPLSLPSPSEAATAARTQWKTLAGRGRSLLLVFGGLGVAAAIGMCAASWMSRGETTNDQRDSSVATGSQTAADTPTLAAPPDAATPVTQSQAPSGANLTADHPTPATPRLAERPDEPRSVQPQPASASPGTAQPPARRPSAATTPPVNVKATTGAPDRSPAQKPAAQHAGDIKLF</sequence>
<keyword evidence="2" id="KW-0472">Membrane</keyword>
<keyword evidence="4" id="KW-1185">Reference proteome</keyword>
<feature type="transmembrane region" description="Helical" evidence="2">
    <location>
        <begin position="58"/>
        <end position="79"/>
    </location>
</feature>
<evidence type="ECO:0000256" key="2">
    <source>
        <dbReference type="SAM" id="Phobius"/>
    </source>
</evidence>
<feature type="compositionally biased region" description="Polar residues" evidence="1">
    <location>
        <begin position="149"/>
        <end position="159"/>
    </location>
</feature>
<proteinExistence type="predicted"/>
<evidence type="ECO:0000256" key="1">
    <source>
        <dbReference type="SAM" id="MobiDB-lite"/>
    </source>
</evidence>
<comment type="caution">
    <text evidence="3">The sequence shown here is derived from an EMBL/GenBank/DDBJ whole genome shotgun (WGS) entry which is preliminary data.</text>
</comment>
<evidence type="ECO:0000313" key="4">
    <source>
        <dbReference type="Proteomes" id="UP000701702"/>
    </source>
</evidence>
<keyword evidence="2" id="KW-1133">Transmembrane helix</keyword>